<accession>A0ABX0LQT2</accession>
<protein>
    <recommendedName>
        <fullName evidence="4">LPXTG cell wall anchor domain-containing protein</fullName>
    </recommendedName>
</protein>
<gene>
    <name evidence="2" type="ORF">F0185_25080</name>
</gene>
<dbReference type="RefSeq" id="WP_167229147.1">
    <property type="nucleotide sequence ID" value="NZ_VUYU01000021.1"/>
</dbReference>
<reference evidence="2 3" key="1">
    <citation type="submission" date="2019-09" db="EMBL/GenBank/DDBJ databases">
        <title>Taxonomy of Antarctic Massilia spp.: description of Massilia rubra sp. nov., Massilia aquatica sp. nov., Massilia mucilaginosa sp. nov., Massilia frigida sp. nov. isolated from streams, lakes and regoliths.</title>
        <authorList>
            <person name="Holochova P."/>
            <person name="Sedlacek I."/>
            <person name="Kralova S."/>
            <person name="Maslanova I."/>
            <person name="Busse H.-J."/>
            <person name="Stankova E."/>
            <person name="Vrbovska V."/>
            <person name="Kovarovic V."/>
            <person name="Bartak M."/>
            <person name="Svec P."/>
            <person name="Pantucek R."/>
        </authorList>
    </citation>
    <scope>NUCLEOTIDE SEQUENCE [LARGE SCALE GENOMIC DNA]</scope>
    <source>
        <strain evidence="2 3">CCM 8692</strain>
    </source>
</reference>
<keyword evidence="1" id="KW-0472">Membrane</keyword>
<organism evidence="2 3">
    <name type="scientific">Massilia rubra</name>
    <dbReference type="NCBI Taxonomy" id="2607910"/>
    <lineage>
        <taxon>Bacteria</taxon>
        <taxon>Pseudomonadati</taxon>
        <taxon>Pseudomonadota</taxon>
        <taxon>Betaproteobacteria</taxon>
        <taxon>Burkholderiales</taxon>
        <taxon>Oxalobacteraceae</taxon>
        <taxon>Telluria group</taxon>
        <taxon>Massilia</taxon>
    </lineage>
</organism>
<proteinExistence type="predicted"/>
<sequence length="79" mass="8707">MKDAVMTWAGCLMSIAGVLIVLLTFDRPEWAWPVGGAALVLLGLLLIYLSRRRRRDDDDHCGLSIVDDVADVFDAMDGD</sequence>
<evidence type="ECO:0000313" key="2">
    <source>
        <dbReference type="EMBL" id="NHZ36845.1"/>
    </source>
</evidence>
<feature type="transmembrane region" description="Helical" evidence="1">
    <location>
        <begin position="31"/>
        <end position="49"/>
    </location>
</feature>
<dbReference type="EMBL" id="VUYU01000021">
    <property type="protein sequence ID" value="NHZ36845.1"/>
    <property type="molecule type" value="Genomic_DNA"/>
</dbReference>
<keyword evidence="1" id="KW-0812">Transmembrane</keyword>
<comment type="caution">
    <text evidence="2">The sequence shown here is derived from an EMBL/GenBank/DDBJ whole genome shotgun (WGS) entry which is preliminary data.</text>
</comment>
<dbReference type="Proteomes" id="UP000785613">
    <property type="component" value="Unassembled WGS sequence"/>
</dbReference>
<name>A0ABX0LQT2_9BURK</name>
<evidence type="ECO:0000256" key="1">
    <source>
        <dbReference type="SAM" id="Phobius"/>
    </source>
</evidence>
<feature type="transmembrane region" description="Helical" evidence="1">
    <location>
        <begin position="7"/>
        <end position="25"/>
    </location>
</feature>
<keyword evidence="3" id="KW-1185">Reference proteome</keyword>
<evidence type="ECO:0008006" key="4">
    <source>
        <dbReference type="Google" id="ProtNLM"/>
    </source>
</evidence>
<keyword evidence="1" id="KW-1133">Transmembrane helix</keyword>
<evidence type="ECO:0000313" key="3">
    <source>
        <dbReference type="Proteomes" id="UP000785613"/>
    </source>
</evidence>